<dbReference type="SUPFAM" id="SSF53901">
    <property type="entry name" value="Thiolase-like"/>
    <property type="match status" value="2"/>
</dbReference>
<keyword evidence="3 4" id="KW-0808">Transferase</keyword>
<dbReference type="InterPro" id="IPR014031">
    <property type="entry name" value="Ketoacyl_synth_C"/>
</dbReference>
<organism evidence="6 7">
    <name type="scientific">Succinivibrio dextrinosolvens DSM 3072</name>
    <dbReference type="NCBI Taxonomy" id="1123324"/>
    <lineage>
        <taxon>Bacteria</taxon>
        <taxon>Pseudomonadati</taxon>
        <taxon>Pseudomonadota</taxon>
        <taxon>Gammaproteobacteria</taxon>
        <taxon>Aeromonadales</taxon>
        <taxon>Succinivibrionaceae</taxon>
        <taxon>Succinivibrio</taxon>
    </lineage>
</organism>
<dbReference type="InterPro" id="IPR018201">
    <property type="entry name" value="Ketoacyl_synth_AS"/>
</dbReference>
<feature type="domain" description="Ketosynthase family 3 (KS3)" evidence="5">
    <location>
        <begin position="2"/>
        <end position="407"/>
    </location>
</feature>
<dbReference type="EMBL" id="FUXX01000011">
    <property type="protein sequence ID" value="SKA60631.1"/>
    <property type="molecule type" value="Genomic_DNA"/>
</dbReference>
<reference evidence="7" key="1">
    <citation type="submission" date="2017-02" db="EMBL/GenBank/DDBJ databases">
        <authorList>
            <person name="Varghese N."/>
            <person name="Submissions S."/>
        </authorList>
    </citation>
    <scope>NUCLEOTIDE SEQUENCE [LARGE SCALE GENOMIC DNA]</scope>
    <source>
        <strain evidence="7">DSM 3072</strain>
    </source>
</reference>
<evidence type="ECO:0000256" key="2">
    <source>
        <dbReference type="ARBA" id="ARBA00008467"/>
    </source>
</evidence>
<dbReference type="PROSITE" id="PS00606">
    <property type="entry name" value="KS3_1"/>
    <property type="match status" value="1"/>
</dbReference>
<name>A0A1T4V7V7_9GAMM</name>
<evidence type="ECO:0000313" key="7">
    <source>
        <dbReference type="Proteomes" id="UP000242432"/>
    </source>
</evidence>
<dbReference type="RefSeq" id="WP_078928446.1">
    <property type="nucleotide sequence ID" value="NZ_FUXX01000011.1"/>
</dbReference>
<dbReference type="Gene3D" id="3.40.47.10">
    <property type="match status" value="2"/>
</dbReference>
<dbReference type="InterPro" id="IPR000794">
    <property type="entry name" value="Beta-ketoacyl_synthase"/>
</dbReference>
<dbReference type="STRING" id="83771.SAMN02910357_01671"/>
<proteinExistence type="inferred from homology"/>
<accession>A0A1T4V7V7</accession>
<dbReference type="GO" id="GO:0006633">
    <property type="term" value="P:fatty acid biosynthetic process"/>
    <property type="evidence" value="ECO:0007669"/>
    <property type="project" value="UniProtKB-UniPathway"/>
</dbReference>
<dbReference type="GO" id="GO:0004315">
    <property type="term" value="F:3-oxoacyl-[acyl-carrier-protein] synthase activity"/>
    <property type="evidence" value="ECO:0007669"/>
    <property type="project" value="InterPro"/>
</dbReference>
<dbReference type="InterPro" id="IPR014030">
    <property type="entry name" value="Ketoacyl_synth_N"/>
</dbReference>
<dbReference type="NCBIfam" id="NF006587">
    <property type="entry name" value="PRK09116.1"/>
    <property type="match status" value="1"/>
</dbReference>
<dbReference type="GO" id="GO:0005829">
    <property type="term" value="C:cytosol"/>
    <property type="evidence" value="ECO:0007669"/>
    <property type="project" value="TreeGrafter"/>
</dbReference>
<dbReference type="PANTHER" id="PTHR11712">
    <property type="entry name" value="POLYKETIDE SYNTHASE-RELATED"/>
    <property type="match status" value="1"/>
</dbReference>
<evidence type="ECO:0000256" key="4">
    <source>
        <dbReference type="RuleBase" id="RU003694"/>
    </source>
</evidence>
<evidence type="ECO:0000256" key="3">
    <source>
        <dbReference type="ARBA" id="ARBA00022679"/>
    </source>
</evidence>
<evidence type="ECO:0000313" key="6">
    <source>
        <dbReference type="EMBL" id="SKA60631.1"/>
    </source>
</evidence>
<dbReference type="UniPathway" id="UPA00094"/>
<gene>
    <name evidence="6" type="ORF">SAMN02745213_00923</name>
</gene>
<dbReference type="InterPro" id="IPR020841">
    <property type="entry name" value="PKS_Beta-ketoAc_synthase_dom"/>
</dbReference>
<evidence type="ECO:0000259" key="5">
    <source>
        <dbReference type="PROSITE" id="PS52004"/>
    </source>
</evidence>
<dbReference type="SMART" id="SM00825">
    <property type="entry name" value="PKS_KS"/>
    <property type="match status" value="1"/>
</dbReference>
<dbReference type="AlphaFoldDB" id="A0A1T4V7V7"/>
<dbReference type="InterPro" id="IPR016039">
    <property type="entry name" value="Thiolase-like"/>
</dbReference>
<protein>
    <submittedName>
        <fullName evidence="6">3-oxoacyl-[acyl-carrier-protein] synthase II</fullName>
    </submittedName>
</protein>
<dbReference type="Proteomes" id="UP000242432">
    <property type="component" value="Unassembled WGS sequence"/>
</dbReference>
<sequence length="409" mass="44291">MEHRVAIVGQGMVTAFGESWDENKKRILECRNAVVTMKDWDKYDGLITHLAAPCPDFKLPEHYTRKKIRSMSKVAMMATRASEYALIDSGLIDDPLLKSGDIGVAYGSSFGSTMAVKDFASMLTDNTTGDLNANSYVKMMPQTTAVNISLFFGITGRIIPTSTACTSGSMAVGYAYEAIKNGYQTAMVAGGAEELSVCDAAVFDTMFATSSKNDTPELTPAPFDKNRDGLVIGEGAGTLVLEEYEHAKARGAKIYGEIIGFATNSDATHITSPNEKTIEICIRKAIDNAKLKPEDIGYISAHGTGTDKGDIAESNATFNIFGDKTPISTLKSYFGHTLGACGCIETMFSLNMMNEGWFNPNLNLKEVDPRCGNLNYIVDSPLKHQCELLIANNFAFGGINTSLVIKRNM</sequence>
<dbReference type="CDD" id="cd00834">
    <property type="entry name" value="KAS_I_II"/>
    <property type="match status" value="1"/>
</dbReference>
<dbReference type="PANTHER" id="PTHR11712:SF325">
    <property type="entry name" value="3-OXOACYL-(ACYL-CARRIER-PROTEIN) SYNTHASE II FABF"/>
    <property type="match status" value="1"/>
</dbReference>
<dbReference type="Pfam" id="PF00109">
    <property type="entry name" value="ketoacyl-synt"/>
    <property type="match status" value="1"/>
</dbReference>
<keyword evidence="7" id="KW-1185">Reference proteome</keyword>
<comment type="similarity">
    <text evidence="2 4">Belongs to the thiolase-like superfamily. Beta-ketoacyl-ACP synthases family.</text>
</comment>
<evidence type="ECO:0000256" key="1">
    <source>
        <dbReference type="ARBA" id="ARBA00005194"/>
    </source>
</evidence>
<comment type="pathway">
    <text evidence="1">Lipid metabolism; fatty acid biosynthesis.</text>
</comment>
<dbReference type="Pfam" id="PF02801">
    <property type="entry name" value="Ketoacyl-synt_C"/>
    <property type="match status" value="1"/>
</dbReference>
<dbReference type="PROSITE" id="PS52004">
    <property type="entry name" value="KS3_2"/>
    <property type="match status" value="1"/>
</dbReference>